<dbReference type="GO" id="GO:0004494">
    <property type="term" value="F:methylmalonyl-CoA mutase activity"/>
    <property type="evidence" value="ECO:0007669"/>
    <property type="project" value="UniProtKB-EC"/>
</dbReference>
<evidence type="ECO:0000313" key="2">
    <source>
        <dbReference type="EMBL" id="STI88258.1"/>
    </source>
</evidence>
<dbReference type="Proteomes" id="UP000254079">
    <property type="component" value="Unassembled WGS sequence"/>
</dbReference>
<keyword evidence="2" id="KW-0413">Isomerase</keyword>
<dbReference type="InterPro" id="IPR006099">
    <property type="entry name" value="MeMalonylCoA_mutase_a/b_cat"/>
</dbReference>
<reference evidence="2 3" key="1">
    <citation type="submission" date="2018-06" db="EMBL/GenBank/DDBJ databases">
        <authorList>
            <consortium name="Pathogen Informatics"/>
            <person name="Doyle S."/>
        </authorList>
    </citation>
    <scope>NUCLEOTIDE SEQUENCE [LARGE SCALE GENOMIC DNA]</scope>
    <source>
        <strain evidence="2 3">NCTC8622</strain>
    </source>
</reference>
<evidence type="ECO:0000259" key="1">
    <source>
        <dbReference type="Pfam" id="PF01642"/>
    </source>
</evidence>
<organism evidence="2 3">
    <name type="scientific">Escherichia coli</name>
    <dbReference type="NCBI Taxonomy" id="562"/>
    <lineage>
        <taxon>Bacteria</taxon>
        <taxon>Pseudomonadati</taxon>
        <taxon>Pseudomonadota</taxon>
        <taxon>Gammaproteobacteria</taxon>
        <taxon>Enterobacterales</taxon>
        <taxon>Enterobacteriaceae</taxon>
        <taxon>Escherichia</taxon>
    </lineage>
</organism>
<dbReference type="EMBL" id="UGCP01000002">
    <property type="protein sequence ID" value="STI88258.1"/>
    <property type="molecule type" value="Genomic_DNA"/>
</dbReference>
<accession>A0A376UGU8</accession>
<gene>
    <name evidence="2" type="primary">sbm</name>
    <name evidence="2" type="ORF">NCTC8622_07455</name>
</gene>
<evidence type="ECO:0000313" key="3">
    <source>
        <dbReference type="Proteomes" id="UP000254079"/>
    </source>
</evidence>
<sequence>MGEAGANCVQQVAFTLADGIEYIKAAISAGLKIDDFAPRLSFFFGIGMDLL</sequence>
<dbReference type="AlphaFoldDB" id="A0A376UGU8"/>
<name>A0A376UGU8_ECOLX</name>
<dbReference type="EC" id="5.4.99.2" evidence="2"/>
<proteinExistence type="predicted"/>
<dbReference type="PANTHER" id="PTHR48101:SF4">
    <property type="entry name" value="METHYLMALONYL-COA MUTASE, MITOCHONDRIAL"/>
    <property type="match status" value="1"/>
</dbReference>
<dbReference type="Gene3D" id="3.20.20.240">
    <property type="entry name" value="Methylmalonyl-CoA mutase"/>
    <property type="match status" value="1"/>
</dbReference>
<dbReference type="GO" id="GO:0005737">
    <property type="term" value="C:cytoplasm"/>
    <property type="evidence" value="ECO:0007669"/>
    <property type="project" value="TreeGrafter"/>
</dbReference>
<protein>
    <submittedName>
        <fullName evidence="2">Methylmalonyl-CoA mutase</fullName>
        <ecNumber evidence="2">5.4.99.2</ecNumber>
    </submittedName>
</protein>
<dbReference type="PANTHER" id="PTHR48101">
    <property type="entry name" value="METHYLMALONYL-COA MUTASE, MITOCHONDRIAL-RELATED"/>
    <property type="match status" value="1"/>
</dbReference>
<feature type="domain" description="Methylmalonyl-CoA mutase alpha/beta chain catalytic" evidence="1">
    <location>
        <begin position="1"/>
        <end position="50"/>
    </location>
</feature>
<dbReference type="GO" id="GO:0031419">
    <property type="term" value="F:cobalamin binding"/>
    <property type="evidence" value="ECO:0007669"/>
    <property type="project" value="InterPro"/>
</dbReference>
<dbReference type="InterPro" id="IPR016176">
    <property type="entry name" value="Cbl-dep_enz_cat"/>
</dbReference>
<dbReference type="Pfam" id="PF01642">
    <property type="entry name" value="MM_CoA_mutase"/>
    <property type="match status" value="1"/>
</dbReference>
<dbReference type="GO" id="GO:0019678">
    <property type="term" value="P:propionate metabolic process, methylmalonyl pathway"/>
    <property type="evidence" value="ECO:0007669"/>
    <property type="project" value="TreeGrafter"/>
</dbReference>
<dbReference type="SUPFAM" id="SSF51703">
    <property type="entry name" value="Cobalamin (vitamin B12)-dependent enzymes"/>
    <property type="match status" value="1"/>
</dbReference>